<dbReference type="InterPro" id="IPR050812">
    <property type="entry name" value="Preph/Arog_dehydrog"/>
</dbReference>
<dbReference type="PANTHER" id="PTHR21363">
    <property type="entry name" value="PREPHENATE DEHYDROGENASE"/>
    <property type="match status" value="1"/>
</dbReference>
<dbReference type="GO" id="GO:0070403">
    <property type="term" value="F:NAD+ binding"/>
    <property type="evidence" value="ECO:0007669"/>
    <property type="project" value="InterPro"/>
</dbReference>
<dbReference type="InterPro" id="IPR003099">
    <property type="entry name" value="Prephen_DH"/>
</dbReference>
<dbReference type="Gene3D" id="1.10.3660.10">
    <property type="entry name" value="6-phosphogluconate dehydrogenase C-terminal like domain"/>
    <property type="match status" value="1"/>
</dbReference>
<dbReference type="InterPro" id="IPR046826">
    <property type="entry name" value="PDH_N"/>
</dbReference>
<dbReference type="InterPro" id="IPR036291">
    <property type="entry name" value="NAD(P)-bd_dom_sf"/>
</dbReference>
<dbReference type="Pfam" id="PF02153">
    <property type="entry name" value="PDH_N"/>
    <property type="match status" value="1"/>
</dbReference>
<dbReference type="PANTHER" id="PTHR21363:SF0">
    <property type="entry name" value="PREPHENATE DEHYDROGENASE [NADP(+)]"/>
    <property type="match status" value="1"/>
</dbReference>
<feature type="domain" description="Prephenate/arogenate dehydrogenase" evidence="2">
    <location>
        <begin position="5"/>
        <end position="270"/>
    </location>
</feature>
<dbReference type="AlphaFoldDB" id="A0A7C4JQ13"/>
<proteinExistence type="predicted"/>
<dbReference type="PROSITE" id="PS51176">
    <property type="entry name" value="PDH_ADH"/>
    <property type="match status" value="1"/>
</dbReference>
<keyword evidence="1" id="KW-0560">Oxidoreductase</keyword>
<dbReference type="EMBL" id="DSZN01000031">
    <property type="protein sequence ID" value="HGQ85119.1"/>
    <property type="molecule type" value="Genomic_DNA"/>
</dbReference>
<dbReference type="GO" id="GO:0006571">
    <property type="term" value="P:tyrosine biosynthetic process"/>
    <property type="evidence" value="ECO:0007669"/>
    <property type="project" value="InterPro"/>
</dbReference>
<comment type="caution">
    <text evidence="3">The sequence shown here is derived from an EMBL/GenBank/DDBJ whole genome shotgun (WGS) entry which is preliminary data.</text>
</comment>
<dbReference type="GO" id="GO:0004665">
    <property type="term" value="F:prephenate dehydrogenase (NADP+) activity"/>
    <property type="evidence" value="ECO:0007669"/>
    <property type="project" value="InterPro"/>
</dbReference>
<dbReference type="Pfam" id="PF20463">
    <property type="entry name" value="PDH_C"/>
    <property type="match status" value="1"/>
</dbReference>
<reference evidence="3" key="1">
    <citation type="journal article" date="2020" name="mSystems">
        <title>Genome- and Community-Level Interaction Insights into Carbon Utilization and Element Cycling Functions of Hydrothermarchaeota in Hydrothermal Sediment.</title>
        <authorList>
            <person name="Zhou Z."/>
            <person name="Liu Y."/>
            <person name="Xu W."/>
            <person name="Pan J."/>
            <person name="Luo Z.H."/>
            <person name="Li M."/>
        </authorList>
    </citation>
    <scope>NUCLEOTIDE SEQUENCE [LARGE SCALE GENOMIC DNA]</scope>
    <source>
        <strain evidence="3">SpSt-6</strain>
    </source>
</reference>
<dbReference type="SUPFAM" id="SSF48179">
    <property type="entry name" value="6-phosphogluconate dehydrogenase C-terminal domain-like"/>
    <property type="match status" value="1"/>
</dbReference>
<organism evidence="3">
    <name type="scientific">Thermodesulfobacterium geofontis</name>
    <dbReference type="NCBI Taxonomy" id="1295609"/>
    <lineage>
        <taxon>Bacteria</taxon>
        <taxon>Pseudomonadati</taxon>
        <taxon>Thermodesulfobacteriota</taxon>
        <taxon>Thermodesulfobacteria</taxon>
        <taxon>Thermodesulfobacteriales</taxon>
        <taxon>Thermodesulfobacteriaceae</taxon>
        <taxon>Thermodesulfobacterium</taxon>
    </lineage>
</organism>
<dbReference type="SUPFAM" id="SSF51735">
    <property type="entry name" value="NAD(P)-binding Rossmann-fold domains"/>
    <property type="match status" value="1"/>
</dbReference>
<dbReference type="InterPro" id="IPR046825">
    <property type="entry name" value="PDH_C"/>
</dbReference>
<protein>
    <submittedName>
        <fullName evidence="3">Prephenate dehydrogenase/arogenate dehydrogenase family protein</fullName>
    </submittedName>
</protein>
<dbReference type="InterPro" id="IPR008927">
    <property type="entry name" value="6-PGluconate_DH-like_C_sf"/>
</dbReference>
<sequence>MDENFRVGIIGGKGKMGIFFKNFFEKKGYPVEVSDVNTKLTNIELVKRNKIILISVPIEIFPEVVKEISSFVRENHWIIDICSLKNEPVKIMKKFLKKGEILATHPLFGPYEEDLKGKTIAFYPVRGKEIVKWFKNLMSSEGLNLVKISPKKHDEIMALVQVINHFWLILLAKTIKDSGFNLKDLVYLSTPSFLRQLHILKRLAKQDPQLYAKIQLENPLGEKFRNLLCRNCKNLAKAFNSERAEEEFKKYFILAKKIAEELEILLDKIFPEKI</sequence>
<dbReference type="GO" id="GO:0008977">
    <property type="term" value="F:prephenate dehydrogenase (NAD+) activity"/>
    <property type="evidence" value="ECO:0007669"/>
    <property type="project" value="InterPro"/>
</dbReference>
<name>A0A7C4JQ13_9BACT</name>
<evidence type="ECO:0000256" key="1">
    <source>
        <dbReference type="ARBA" id="ARBA00023002"/>
    </source>
</evidence>
<evidence type="ECO:0000313" key="3">
    <source>
        <dbReference type="EMBL" id="HGQ85119.1"/>
    </source>
</evidence>
<accession>A0A7C4JQ13</accession>
<gene>
    <name evidence="3" type="ORF">ENT66_01695</name>
</gene>
<dbReference type="Gene3D" id="3.40.50.720">
    <property type="entry name" value="NAD(P)-binding Rossmann-like Domain"/>
    <property type="match status" value="1"/>
</dbReference>
<evidence type="ECO:0000259" key="2">
    <source>
        <dbReference type="PROSITE" id="PS51176"/>
    </source>
</evidence>